<dbReference type="PANTHER" id="PTHR21528">
    <property type="entry name" value="DEHYDRODOLICHYL DIPHOSPHATE SYNTHASE COMPLEX SUBUNIT NUS1"/>
    <property type="match status" value="1"/>
</dbReference>
<evidence type="ECO:0000256" key="11">
    <source>
        <dbReference type="ARBA" id="ARBA00023136"/>
    </source>
</evidence>
<evidence type="ECO:0000256" key="8">
    <source>
        <dbReference type="ARBA" id="ARBA00022824"/>
    </source>
</evidence>
<evidence type="ECO:0000313" key="14">
    <source>
        <dbReference type="EMBL" id="ONK67868.1"/>
    </source>
</evidence>
<organism evidence="14 15">
    <name type="scientific">Asparagus officinalis</name>
    <name type="common">Garden asparagus</name>
    <dbReference type="NCBI Taxonomy" id="4686"/>
    <lineage>
        <taxon>Eukaryota</taxon>
        <taxon>Viridiplantae</taxon>
        <taxon>Streptophyta</taxon>
        <taxon>Embryophyta</taxon>
        <taxon>Tracheophyta</taxon>
        <taxon>Spermatophyta</taxon>
        <taxon>Magnoliopsida</taxon>
        <taxon>Liliopsida</taxon>
        <taxon>Asparagales</taxon>
        <taxon>Asparagaceae</taxon>
        <taxon>Asparagoideae</taxon>
        <taxon>Asparagus</taxon>
    </lineage>
</organism>
<evidence type="ECO:0000256" key="2">
    <source>
        <dbReference type="ARBA" id="ARBA00004586"/>
    </source>
</evidence>
<dbReference type="EMBL" id="CM007385">
    <property type="protein sequence ID" value="ONK67868.1"/>
    <property type="molecule type" value="Genomic_DNA"/>
</dbReference>
<keyword evidence="15" id="KW-1185">Reference proteome</keyword>
<evidence type="ECO:0000256" key="1">
    <source>
        <dbReference type="ARBA" id="ARBA00001946"/>
    </source>
</evidence>
<proteinExistence type="inferred from homology"/>
<dbReference type="OrthoDB" id="19639at2759"/>
<dbReference type="PANTHER" id="PTHR21528:SF0">
    <property type="entry name" value="DEHYDRODOLICHYL DIPHOSPHATE SYNTHASE COMPLEX SUBUNIT NUS1"/>
    <property type="match status" value="1"/>
</dbReference>
<comment type="similarity">
    <text evidence="4">Belongs to the UPP synthase family.</text>
</comment>
<keyword evidence="11 13" id="KW-0472">Membrane</keyword>
<keyword evidence="8" id="KW-0256">Endoplasmic reticulum</keyword>
<dbReference type="GO" id="GO:0005789">
    <property type="term" value="C:endoplasmic reticulum membrane"/>
    <property type="evidence" value="ECO:0007669"/>
    <property type="project" value="UniProtKB-SubCell"/>
</dbReference>
<dbReference type="EC" id="2.5.1.87" evidence="5"/>
<evidence type="ECO:0000256" key="3">
    <source>
        <dbReference type="ARBA" id="ARBA00004922"/>
    </source>
</evidence>
<evidence type="ECO:0000256" key="9">
    <source>
        <dbReference type="ARBA" id="ARBA00022842"/>
    </source>
</evidence>
<reference evidence="15" key="1">
    <citation type="journal article" date="2017" name="Nat. Commun.">
        <title>The asparagus genome sheds light on the origin and evolution of a young Y chromosome.</title>
        <authorList>
            <person name="Harkess A."/>
            <person name="Zhou J."/>
            <person name="Xu C."/>
            <person name="Bowers J.E."/>
            <person name="Van der Hulst R."/>
            <person name="Ayyampalayam S."/>
            <person name="Mercati F."/>
            <person name="Riccardi P."/>
            <person name="McKain M.R."/>
            <person name="Kakrana A."/>
            <person name="Tang H."/>
            <person name="Ray J."/>
            <person name="Groenendijk J."/>
            <person name="Arikit S."/>
            <person name="Mathioni S.M."/>
            <person name="Nakano M."/>
            <person name="Shan H."/>
            <person name="Telgmann-Rauber A."/>
            <person name="Kanno A."/>
            <person name="Yue Z."/>
            <person name="Chen H."/>
            <person name="Li W."/>
            <person name="Chen Y."/>
            <person name="Xu X."/>
            <person name="Zhang Y."/>
            <person name="Luo S."/>
            <person name="Chen H."/>
            <person name="Gao J."/>
            <person name="Mao Z."/>
            <person name="Pires J.C."/>
            <person name="Luo M."/>
            <person name="Kudrna D."/>
            <person name="Wing R.A."/>
            <person name="Meyers B.C."/>
            <person name="Yi K."/>
            <person name="Kong H."/>
            <person name="Lavrijsen P."/>
            <person name="Sunseri F."/>
            <person name="Falavigna A."/>
            <person name="Ye Y."/>
            <person name="Leebens-Mack J.H."/>
            <person name="Chen G."/>
        </authorList>
    </citation>
    <scope>NUCLEOTIDE SEQUENCE [LARGE SCALE GENOMIC DNA]</scope>
    <source>
        <strain evidence="15">cv. DH0086</strain>
    </source>
</reference>
<dbReference type="Gramene" id="ONK67868">
    <property type="protein sequence ID" value="ONK67868"/>
    <property type="gene ID" value="A4U43_C05F4640"/>
</dbReference>
<evidence type="ECO:0000256" key="6">
    <source>
        <dbReference type="ARBA" id="ARBA00022679"/>
    </source>
</evidence>
<comment type="cofactor">
    <cofactor evidence="1">
        <name>Mg(2+)</name>
        <dbReference type="ChEBI" id="CHEBI:18420"/>
    </cofactor>
</comment>
<dbReference type="UniPathway" id="UPA00378"/>
<evidence type="ECO:0000256" key="5">
    <source>
        <dbReference type="ARBA" id="ARBA00012596"/>
    </source>
</evidence>
<name>A0A5P1EPD8_ASPOF</name>
<dbReference type="OMA" id="HVCLYDN"/>
<protein>
    <recommendedName>
        <fullName evidence="5">ditrans,polycis-polyprenyl diphosphate synthase [(2E,6E)-farnesyldiphosphate specific]</fullName>
        <ecNumber evidence="5">2.5.1.87</ecNumber>
    </recommendedName>
</protein>
<evidence type="ECO:0000256" key="7">
    <source>
        <dbReference type="ARBA" id="ARBA00022692"/>
    </source>
</evidence>
<keyword evidence="10 13" id="KW-1133">Transmembrane helix</keyword>
<dbReference type="InterPro" id="IPR036424">
    <property type="entry name" value="UPP_synth-like_sf"/>
</dbReference>
<comment type="catalytic activity">
    <reaction evidence="12">
        <text>n isopentenyl diphosphate + (2E,6E)-farnesyl diphosphate = a di-trans,poly-cis-polyprenyl diphosphate + n diphosphate</text>
        <dbReference type="Rhea" id="RHEA:53008"/>
        <dbReference type="Rhea" id="RHEA-COMP:19494"/>
        <dbReference type="ChEBI" id="CHEBI:33019"/>
        <dbReference type="ChEBI" id="CHEBI:128769"/>
        <dbReference type="ChEBI" id="CHEBI:136960"/>
        <dbReference type="ChEBI" id="CHEBI:175763"/>
        <dbReference type="EC" id="2.5.1.87"/>
    </reaction>
</comment>
<sequence length="276" mass="31261">MDALLLRSIYMIFNKEMEIMMTHLRRLHISGIFIFILGLSWYLLHLLVSIMHTGSHLIQVMKCYIISSEFLQKYRMLPLHKLQYLAVVIDSAEAKNATQVKQLLHWLSDIGVKYIMLYDMEGVLKQSLETYLISLANSSCNAKPCTDTSLKNVITRVRLEKTTIELLSSSDCKPGAAKAANFLLSNYLKGDTEGCNKAEPTFTEADMSAALKSVGFDGPDPDLLLVYGPARCHLGFPAWRMRYTEIVHMGHLKSMKRGAIIKAIYDFSNKHQNYGT</sequence>
<dbReference type="GO" id="GO:1904423">
    <property type="term" value="C:dehydrodolichyl diphosphate synthase complex"/>
    <property type="evidence" value="ECO:0007669"/>
    <property type="project" value="InterPro"/>
</dbReference>
<keyword evidence="7 13" id="KW-0812">Transmembrane</keyword>
<feature type="transmembrane region" description="Helical" evidence="13">
    <location>
        <begin position="27"/>
        <end position="48"/>
    </location>
</feature>
<keyword evidence="6" id="KW-0808">Transferase</keyword>
<dbReference type="Gene3D" id="3.40.1180.10">
    <property type="entry name" value="Decaprenyl diphosphate synthase-like"/>
    <property type="match status" value="1"/>
</dbReference>
<dbReference type="GO" id="GO:0045547">
    <property type="term" value="F:ditrans,polycis-polyprenyl diphosphate synthase [(2E,6E)-farnesyl diphosphate specific] activity"/>
    <property type="evidence" value="ECO:0007669"/>
    <property type="project" value="UniProtKB-EC"/>
</dbReference>
<dbReference type="InterPro" id="IPR038887">
    <property type="entry name" value="Nus1/NgBR"/>
</dbReference>
<dbReference type="AlphaFoldDB" id="A0A5P1EPD8"/>
<evidence type="ECO:0000256" key="10">
    <source>
        <dbReference type="ARBA" id="ARBA00022989"/>
    </source>
</evidence>
<keyword evidence="9" id="KW-0460">Magnesium</keyword>
<evidence type="ECO:0000313" key="15">
    <source>
        <dbReference type="Proteomes" id="UP000243459"/>
    </source>
</evidence>
<comment type="pathway">
    <text evidence="3">Protein modification; protein glycosylation.</text>
</comment>
<evidence type="ECO:0000256" key="12">
    <source>
        <dbReference type="ARBA" id="ARBA00047353"/>
    </source>
</evidence>
<comment type="subcellular location">
    <subcellularLocation>
        <location evidence="2">Endoplasmic reticulum membrane</location>
    </subcellularLocation>
</comment>
<dbReference type="Proteomes" id="UP000243459">
    <property type="component" value="Chromosome 5"/>
</dbReference>
<evidence type="ECO:0000256" key="13">
    <source>
        <dbReference type="SAM" id="Phobius"/>
    </source>
</evidence>
<accession>A0A5P1EPD8</accession>
<gene>
    <name evidence="14" type="ORF">A4U43_C05F4640</name>
</gene>
<evidence type="ECO:0000256" key="4">
    <source>
        <dbReference type="ARBA" id="ARBA00005432"/>
    </source>
</evidence>
<dbReference type="SUPFAM" id="SSF64005">
    <property type="entry name" value="Undecaprenyl diphosphate synthase"/>
    <property type="match status" value="1"/>
</dbReference>